<dbReference type="EMBL" id="MWML01000651">
    <property type="protein sequence ID" value="TCG02893.1"/>
    <property type="molecule type" value="Genomic_DNA"/>
</dbReference>
<dbReference type="Proteomes" id="UP000294200">
    <property type="component" value="Unassembled WGS sequence"/>
</dbReference>
<dbReference type="AlphaFoldDB" id="A0A4R0WYX3"/>
<evidence type="ECO:0000313" key="2">
    <source>
        <dbReference type="Proteomes" id="UP000294200"/>
    </source>
</evidence>
<evidence type="ECO:0000313" key="1">
    <source>
        <dbReference type="EMBL" id="TCG02893.1"/>
    </source>
</evidence>
<comment type="caution">
    <text evidence="1">The sequence shown here is derived from an EMBL/GenBank/DDBJ whole genome shotgun (WGS) entry which is preliminary data.</text>
</comment>
<name>A0A4R0WYX3_9BURK</name>
<proteinExistence type="predicted"/>
<sequence length="84" mass="9341">MHKTHAHLLFVTDETTENFERDCHHIVFRCVGHLLRIETRSGVQQNARAGDPITSIYVDACQRLDGGAVFATNKYSKEVAGGEA</sequence>
<keyword evidence="2" id="KW-1185">Reference proteome</keyword>
<organism evidence="1 2">
    <name type="scientific">Paraburkholderia steynii</name>
    <dbReference type="NCBI Taxonomy" id="1245441"/>
    <lineage>
        <taxon>Bacteria</taxon>
        <taxon>Pseudomonadati</taxon>
        <taxon>Pseudomonadota</taxon>
        <taxon>Betaproteobacteria</taxon>
        <taxon>Burkholderiales</taxon>
        <taxon>Burkholderiaceae</taxon>
        <taxon>Paraburkholderia</taxon>
    </lineage>
</organism>
<protein>
    <submittedName>
        <fullName evidence="1">Uncharacterized protein</fullName>
    </submittedName>
</protein>
<accession>A0A4R0WYX3</accession>
<reference evidence="1 2" key="1">
    <citation type="submission" date="2017-02" db="EMBL/GenBank/DDBJ databases">
        <title>Paraburkholderia sophoroidis sp. nov. and Paraburkholderia steynii sp. nov. rhizobial symbionts of the fynbos legume Hypocalyptus sophoroides.</title>
        <authorList>
            <person name="Steenkamp E.T."/>
            <person name="Beukes C.W."/>
            <person name="Van Zyl E."/>
            <person name="Avontuur J."/>
            <person name="Chan W.Y."/>
            <person name="Hassen A."/>
            <person name="Palmer M."/>
            <person name="Mthombeni L."/>
            <person name="Phalane F."/>
            <person name="Sereme K."/>
            <person name="Venter S.N."/>
        </authorList>
    </citation>
    <scope>NUCLEOTIDE SEQUENCE [LARGE SCALE GENOMIC DNA]</scope>
    <source>
        <strain evidence="1 2">HC1.1ba</strain>
    </source>
</reference>
<gene>
    <name evidence="1" type="ORF">BZM27_52495</name>
</gene>